<dbReference type="InterPro" id="IPR000639">
    <property type="entry name" value="Epox_hydrolase-like"/>
</dbReference>
<dbReference type="SUPFAM" id="SSF53474">
    <property type="entry name" value="alpha/beta-Hydrolases"/>
    <property type="match status" value="1"/>
</dbReference>
<dbReference type="EMBL" id="CP027668">
    <property type="protein sequence ID" value="AVO47563.1"/>
    <property type="molecule type" value="Genomic_DNA"/>
</dbReference>
<gene>
    <name evidence="2" type="ORF">C6569_06880</name>
</gene>
<dbReference type="InterPro" id="IPR000073">
    <property type="entry name" value="AB_hydrolase_1"/>
</dbReference>
<dbReference type="GO" id="GO:0016787">
    <property type="term" value="F:hydrolase activity"/>
    <property type="evidence" value="ECO:0007669"/>
    <property type="project" value="UniProtKB-KW"/>
</dbReference>
<evidence type="ECO:0000313" key="2">
    <source>
        <dbReference type="EMBL" id="AVO47563.1"/>
    </source>
</evidence>
<dbReference type="OrthoDB" id="9806902at2"/>
<organism evidence="2 3">
    <name type="scientific">Phreatobacter cathodiphilus</name>
    <dbReference type="NCBI Taxonomy" id="1868589"/>
    <lineage>
        <taxon>Bacteria</taxon>
        <taxon>Pseudomonadati</taxon>
        <taxon>Pseudomonadota</taxon>
        <taxon>Alphaproteobacteria</taxon>
        <taxon>Hyphomicrobiales</taxon>
        <taxon>Phreatobacteraceae</taxon>
        <taxon>Phreatobacter</taxon>
    </lineage>
</organism>
<keyword evidence="3" id="KW-1185">Reference proteome</keyword>
<name>A0A2S0NI01_9HYPH</name>
<evidence type="ECO:0000313" key="3">
    <source>
        <dbReference type="Proteomes" id="UP000237889"/>
    </source>
</evidence>
<dbReference type="InterPro" id="IPR029058">
    <property type="entry name" value="AB_hydrolase_fold"/>
</dbReference>
<protein>
    <submittedName>
        <fullName evidence="2">Alpha/beta hydrolase</fullName>
    </submittedName>
</protein>
<accession>A0A2S0NI01</accession>
<dbReference type="KEGG" id="phr:C6569_06880"/>
<reference evidence="2 3" key="1">
    <citation type="submission" date="2018-03" db="EMBL/GenBank/DDBJ databases">
        <title>Genome sequencing of Phreatobacter sp.</title>
        <authorList>
            <person name="Kim S.-J."/>
            <person name="Heo J."/>
            <person name="Kwon S.-W."/>
        </authorList>
    </citation>
    <scope>NUCLEOTIDE SEQUENCE [LARGE SCALE GENOMIC DNA]</scope>
    <source>
        <strain evidence="2 3">S-12</strain>
    </source>
</reference>
<dbReference type="PANTHER" id="PTHR43798:SF33">
    <property type="entry name" value="HYDROLASE, PUTATIVE (AFU_ORTHOLOGUE AFUA_2G14860)-RELATED"/>
    <property type="match status" value="1"/>
</dbReference>
<dbReference type="AlphaFoldDB" id="A0A2S0NI01"/>
<dbReference type="Gene3D" id="3.40.50.1820">
    <property type="entry name" value="alpha/beta hydrolase"/>
    <property type="match status" value="1"/>
</dbReference>
<evidence type="ECO:0000259" key="1">
    <source>
        <dbReference type="Pfam" id="PF12697"/>
    </source>
</evidence>
<keyword evidence="2" id="KW-0378">Hydrolase</keyword>
<sequence length="300" mass="32702">MMTTTLGEPGERLTIALADGVMSGLRWGPERMPPDLLFLHANGFNAATYGPLLAPLAADRSIIALDMRGHGLSELPADPARMTNWDAYADDLVAVLDRIVPEGARPPVLAGHSMGSVAALLTAVRRPARVRSLLLLDPVMMHPWFWLFARTPWGAARMRRFDLAVGAAKRRAVFPSKAEAVATYRTRKTFASWQPGFLEGYVEGGFVEDPDGVRLACAPAWEAANFATQTQNPWGALARVRVPVTVLAGSNRSTVYGGAARIARVAPHARVETLPDTTHFFPMERPDRVRQVLTETLAQS</sequence>
<dbReference type="Pfam" id="PF12697">
    <property type="entry name" value="Abhydrolase_6"/>
    <property type="match status" value="1"/>
</dbReference>
<dbReference type="Proteomes" id="UP000237889">
    <property type="component" value="Chromosome"/>
</dbReference>
<dbReference type="PANTHER" id="PTHR43798">
    <property type="entry name" value="MONOACYLGLYCEROL LIPASE"/>
    <property type="match status" value="1"/>
</dbReference>
<dbReference type="PRINTS" id="PR00412">
    <property type="entry name" value="EPOXHYDRLASE"/>
</dbReference>
<dbReference type="InterPro" id="IPR050266">
    <property type="entry name" value="AB_hydrolase_sf"/>
</dbReference>
<dbReference type="PRINTS" id="PR00111">
    <property type="entry name" value="ABHYDROLASE"/>
</dbReference>
<proteinExistence type="predicted"/>
<dbReference type="GO" id="GO:0016020">
    <property type="term" value="C:membrane"/>
    <property type="evidence" value="ECO:0007669"/>
    <property type="project" value="TreeGrafter"/>
</dbReference>
<feature type="domain" description="AB hydrolase-1" evidence="1">
    <location>
        <begin position="36"/>
        <end position="291"/>
    </location>
</feature>